<dbReference type="AlphaFoldDB" id="A0A1R2CAA3"/>
<dbReference type="Proteomes" id="UP000187209">
    <property type="component" value="Unassembled WGS sequence"/>
</dbReference>
<keyword evidence="2" id="KW-1185">Reference proteome</keyword>
<evidence type="ECO:0000313" key="2">
    <source>
        <dbReference type="Proteomes" id="UP000187209"/>
    </source>
</evidence>
<gene>
    <name evidence="1" type="ORF">SteCoe_12632</name>
</gene>
<proteinExistence type="predicted"/>
<name>A0A1R2CAA3_9CILI</name>
<reference evidence="1 2" key="1">
    <citation type="submission" date="2016-11" db="EMBL/GenBank/DDBJ databases">
        <title>The macronuclear genome of Stentor coeruleus: a giant cell with tiny introns.</title>
        <authorList>
            <person name="Slabodnick M."/>
            <person name="Ruby J.G."/>
            <person name="Reiff S.B."/>
            <person name="Swart E.C."/>
            <person name="Gosai S."/>
            <person name="Prabakaran S."/>
            <person name="Witkowska E."/>
            <person name="Larue G.E."/>
            <person name="Fisher S."/>
            <person name="Freeman R.M."/>
            <person name="Gunawardena J."/>
            <person name="Chu W."/>
            <person name="Stover N.A."/>
            <person name="Gregory B.D."/>
            <person name="Nowacki M."/>
            <person name="Derisi J."/>
            <person name="Roy S.W."/>
            <person name="Marshall W.F."/>
            <person name="Sood P."/>
        </authorList>
    </citation>
    <scope>NUCLEOTIDE SEQUENCE [LARGE SCALE GENOMIC DNA]</scope>
    <source>
        <strain evidence="1">WM001</strain>
    </source>
</reference>
<organism evidence="1 2">
    <name type="scientific">Stentor coeruleus</name>
    <dbReference type="NCBI Taxonomy" id="5963"/>
    <lineage>
        <taxon>Eukaryota</taxon>
        <taxon>Sar</taxon>
        <taxon>Alveolata</taxon>
        <taxon>Ciliophora</taxon>
        <taxon>Postciliodesmatophora</taxon>
        <taxon>Heterotrichea</taxon>
        <taxon>Heterotrichida</taxon>
        <taxon>Stentoridae</taxon>
        <taxon>Stentor</taxon>
    </lineage>
</organism>
<accession>A0A1R2CAA3</accession>
<protein>
    <submittedName>
        <fullName evidence="1">Uncharacterized protein</fullName>
    </submittedName>
</protein>
<comment type="caution">
    <text evidence="1">The sequence shown here is derived from an EMBL/GenBank/DDBJ whole genome shotgun (WGS) entry which is preliminary data.</text>
</comment>
<dbReference type="EMBL" id="MPUH01000221">
    <property type="protein sequence ID" value="OMJ85929.1"/>
    <property type="molecule type" value="Genomic_DNA"/>
</dbReference>
<sequence>METSHNSIFAAMVLSQKSHCMIDKFLVKAEPSLNFRSYELKDLFYQTAIELSLSEIEILTWLIFIDSIGIKESESNLKEFLILAGLQAKFKLGSDITKQMNCYKERTPEIAELFEVWGKQNSHHLNISTKQLGKKYRELSMPCDHVQVNYNFYINDVLGSCKIYQKRSIDEIFEFKLSQRKSIREGNIFDIKKTIQMTEEKEYDLNTFDRIDC</sequence>
<evidence type="ECO:0000313" key="1">
    <source>
        <dbReference type="EMBL" id="OMJ85929.1"/>
    </source>
</evidence>